<keyword evidence="2" id="KW-0732">Signal</keyword>
<comment type="caution">
    <text evidence="3">The sequence shown here is derived from an EMBL/GenBank/DDBJ whole genome shotgun (WGS) entry which is preliminary data.</text>
</comment>
<sequence>MQFNNIASIIFALAAANVGLASPAARLAPNLQSRSCDCSCNADCATDCANGFALNPVGQGLCIQTCADSCGCGSNTICCEDGSSCDGSGCFHHRRLTLPQFPSRGCFHRGHWLCRRGQPYVDLIRARRVKAFCVATKRAEYARITAAPDVQIYSEENDGASSYQFCIFSGSTESTCVETAVTSSGTYYEKTEDIVTYVPEPPALRGQENIFTFPGLQPVLITSGANKLAGAATATGDATTGGGASNTGSSATVTGGGTLTSGSRSSTATNNAAAKAARKLSLGFVALAALVVNA</sequence>
<organism evidence="3 4">
    <name type="scientific">Seiridium unicorne</name>
    <dbReference type="NCBI Taxonomy" id="138068"/>
    <lineage>
        <taxon>Eukaryota</taxon>
        <taxon>Fungi</taxon>
        <taxon>Dikarya</taxon>
        <taxon>Ascomycota</taxon>
        <taxon>Pezizomycotina</taxon>
        <taxon>Sordariomycetes</taxon>
        <taxon>Xylariomycetidae</taxon>
        <taxon>Amphisphaeriales</taxon>
        <taxon>Sporocadaceae</taxon>
        <taxon>Seiridium</taxon>
    </lineage>
</organism>
<protein>
    <recommendedName>
        <fullName evidence="5">GPI anchored protein</fullName>
    </recommendedName>
</protein>
<feature type="chain" id="PRO_5045125732" description="GPI anchored protein" evidence="2">
    <location>
        <begin position="22"/>
        <end position="294"/>
    </location>
</feature>
<evidence type="ECO:0000313" key="3">
    <source>
        <dbReference type="EMBL" id="KAK9415863.1"/>
    </source>
</evidence>
<evidence type="ECO:0000256" key="1">
    <source>
        <dbReference type="SAM" id="MobiDB-lite"/>
    </source>
</evidence>
<keyword evidence="4" id="KW-1185">Reference proteome</keyword>
<accession>A0ABR2UMJ7</accession>
<name>A0ABR2UMJ7_9PEZI</name>
<reference evidence="3 4" key="1">
    <citation type="journal article" date="2024" name="J. Plant Pathol.">
        <title>Sequence and assembly of the genome of Seiridium unicorne, isolate CBS 538.82, causal agent of cypress canker disease.</title>
        <authorList>
            <person name="Scali E."/>
            <person name="Rocca G.D."/>
            <person name="Danti R."/>
            <person name="Garbelotto M."/>
            <person name="Barberini S."/>
            <person name="Baroncelli R."/>
            <person name="Emiliani G."/>
        </authorList>
    </citation>
    <scope>NUCLEOTIDE SEQUENCE [LARGE SCALE GENOMIC DNA]</scope>
    <source>
        <strain evidence="3 4">BM-138-508</strain>
    </source>
</reference>
<dbReference type="Proteomes" id="UP001408356">
    <property type="component" value="Unassembled WGS sequence"/>
</dbReference>
<dbReference type="EMBL" id="JARVKF010000411">
    <property type="protein sequence ID" value="KAK9415863.1"/>
    <property type="molecule type" value="Genomic_DNA"/>
</dbReference>
<proteinExistence type="predicted"/>
<feature type="region of interest" description="Disordered" evidence="1">
    <location>
        <begin position="235"/>
        <end position="266"/>
    </location>
</feature>
<gene>
    <name evidence="3" type="ORF">SUNI508_09992</name>
</gene>
<evidence type="ECO:0000313" key="4">
    <source>
        <dbReference type="Proteomes" id="UP001408356"/>
    </source>
</evidence>
<evidence type="ECO:0008006" key="5">
    <source>
        <dbReference type="Google" id="ProtNLM"/>
    </source>
</evidence>
<evidence type="ECO:0000256" key="2">
    <source>
        <dbReference type="SAM" id="SignalP"/>
    </source>
</evidence>
<feature type="signal peptide" evidence="2">
    <location>
        <begin position="1"/>
        <end position="21"/>
    </location>
</feature>